<dbReference type="GO" id="GO:0004803">
    <property type="term" value="F:transposase activity"/>
    <property type="evidence" value="ECO:0007669"/>
    <property type="project" value="InterPro"/>
</dbReference>
<evidence type="ECO:0000313" key="2">
    <source>
        <dbReference type="EMBL" id="KFI19187.1"/>
    </source>
</evidence>
<evidence type="ECO:0000313" key="3">
    <source>
        <dbReference type="Proteomes" id="UP000028839"/>
    </source>
</evidence>
<name>A0A0E2ZLK5_9GAMM</name>
<dbReference type="EMBL" id="JPGN01000061">
    <property type="protein sequence ID" value="KFI19187.1"/>
    <property type="molecule type" value="Genomic_DNA"/>
</dbReference>
<dbReference type="HOGENOM" id="CLU_2863242_0_0_6"/>
<sequence>MVLWGESPYWRRQSKSKLIHSVAVTPANVHDSQTLEDLLHGNETRVRGDSVYAEQKETLNEIES</sequence>
<reference evidence="2 3" key="1">
    <citation type="submission" date="2014-07" db="EMBL/GenBank/DDBJ databases">
        <title>Comparative analysis of Nitrosococcus oceani genome inventories of strains from Pacific and Atlantic gyres.</title>
        <authorList>
            <person name="Lim C.K."/>
            <person name="Wang L."/>
            <person name="Sayavedra-Soto L.A."/>
            <person name="Klotz M.G."/>
        </authorList>
    </citation>
    <scope>NUCLEOTIDE SEQUENCE [LARGE SCALE GENOMIC DNA]</scope>
    <source>
        <strain evidence="2 3">C-27</strain>
    </source>
</reference>
<proteinExistence type="predicted"/>
<dbReference type="AlphaFoldDB" id="A0A0E2ZLK5"/>
<comment type="caution">
    <text evidence="2">The sequence shown here is derived from an EMBL/GenBank/DDBJ whole genome shotgun (WGS) entry which is preliminary data.</text>
</comment>
<dbReference type="Proteomes" id="UP000028839">
    <property type="component" value="Unassembled WGS sequence"/>
</dbReference>
<dbReference type="Pfam" id="PF01609">
    <property type="entry name" value="DDE_Tnp_1"/>
    <property type="match status" value="1"/>
</dbReference>
<accession>A0A0E2ZLK5</accession>
<evidence type="ECO:0000259" key="1">
    <source>
        <dbReference type="Pfam" id="PF01609"/>
    </source>
</evidence>
<dbReference type="InterPro" id="IPR002559">
    <property type="entry name" value="Transposase_11"/>
</dbReference>
<organism evidence="2 3">
    <name type="scientific">Nitrosococcus oceani C-27</name>
    <dbReference type="NCBI Taxonomy" id="314279"/>
    <lineage>
        <taxon>Bacteria</taxon>
        <taxon>Pseudomonadati</taxon>
        <taxon>Pseudomonadota</taxon>
        <taxon>Gammaproteobacteria</taxon>
        <taxon>Chromatiales</taxon>
        <taxon>Chromatiaceae</taxon>
        <taxon>Nitrosococcus</taxon>
    </lineage>
</organism>
<protein>
    <recommendedName>
        <fullName evidence="1">Transposase IS4-like domain-containing protein</fullName>
    </recommendedName>
</protein>
<dbReference type="GO" id="GO:0006313">
    <property type="term" value="P:DNA transposition"/>
    <property type="evidence" value="ECO:0007669"/>
    <property type="project" value="InterPro"/>
</dbReference>
<dbReference type="GO" id="GO:0003677">
    <property type="term" value="F:DNA binding"/>
    <property type="evidence" value="ECO:0007669"/>
    <property type="project" value="InterPro"/>
</dbReference>
<gene>
    <name evidence="2" type="ORF">IB75_10230</name>
</gene>
<feature type="domain" description="Transposase IS4-like" evidence="1">
    <location>
        <begin position="15"/>
        <end position="63"/>
    </location>
</feature>